<accession>A0A061F9I9</accession>
<dbReference type="AlphaFoldDB" id="A0A061F9I9"/>
<evidence type="ECO:0000313" key="3">
    <source>
        <dbReference type="Proteomes" id="UP000026915"/>
    </source>
</evidence>
<reference evidence="2 3" key="1">
    <citation type="journal article" date="2013" name="Genome Biol.">
        <title>The genome sequence of the most widely cultivated cacao type and its use to identify candidate genes regulating pod color.</title>
        <authorList>
            <person name="Motamayor J.C."/>
            <person name="Mockaitis K."/>
            <person name="Schmutz J."/>
            <person name="Haiminen N."/>
            <person name="Iii D.L."/>
            <person name="Cornejo O."/>
            <person name="Findley S.D."/>
            <person name="Zheng P."/>
            <person name="Utro F."/>
            <person name="Royaert S."/>
            <person name="Saski C."/>
            <person name="Jenkins J."/>
            <person name="Podicheti R."/>
            <person name="Zhao M."/>
            <person name="Scheffler B.E."/>
            <person name="Stack J.C."/>
            <person name="Feltus F.A."/>
            <person name="Mustiga G.M."/>
            <person name="Amores F."/>
            <person name="Phillips W."/>
            <person name="Marelli J.P."/>
            <person name="May G.D."/>
            <person name="Shapiro H."/>
            <person name="Ma J."/>
            <person name="Bustamante C.D."/>
            <person name="Schnell R.J."/>
            <person name="Main D."/>
            <person name="Gilbert D."/>
            <person name="Parida L."/>
            <person name="Kuhn D.N."/>
        </authorList>
    </citation>
    <scope>NUCLEOTIDE SEQUENCE [LARGE SCALE GENOMIC DNA]</scope>
    <source>
        <strain evidence="3">cv. Matina 1-6</strain>
    </source>
</reference>
<organism evidence="2 3">
    <name type="scientific">Theobroma cacao</name>
    <name type="common">Cacao</name>
    <name type="synonym">Cocoa</name>
    <dbReference type="NCBI Taxonomy" id="3641"/>
    <lineage>
        <taxon>Eukaryota</taxon>
        <taxon>Viridiplantae</taxon>
        <taxon>Streptophyta</taxon>
        <taxon>Embryophyta</taxon>
        <taxon>Tracheophyta</taxon>
        <taxon>Spermatophyta</taxon>
        <taxon>Magnoliopsida</taxon>
        <taxon>eudicotyledons</taxon>
        <taxon>Gunneridae</taxon>
        <taxon>Pentapetalae</taxon>
        <taxon>rosids</taxon>
        <taxon>malvids</taxon>
        <taxon>Malvales</taxon>
        <taxon>Malvaceae</taxon>
        <taxon>Byttnerioideae</taxon>
        <taxon>Theobroma</taxon>
    </lineage>
</organism>
<dbReference type="InterPro" id="IPR013103">
    <property type="entry name" value="RVT_2"/>
</dbReference>
<gene>
    <name evidence="2" type="ORF">TCM_032298</name>
</gene>
<sequence length="347" mass="39285">MTVMVVYGIGVQDDDICHVRCGSAHDDVDMCGVGVYMMVDLHQLPPFPTSQMLTGGELFDKDKEITPKTMTRSISTPDTKDIVVDTQVEEQEQVQPVLDEILQNQNIVDEPQRRSTRIRRPALSFDIYEFYLGKVSFKDAFRIIMALVAHYDLKLHQMDVRTTFLNGNLVEKVYMLQPEGFKKDGKDHFVCKLKKSIHKLKQASRQLYLKFDEVITSFGFVESKVDKCIYLKISKNIGETSYVLGIAIHKDRSCHLLRLSHSAYADQVLNRFSMLDCKNGDVSVVKDDKLNMAQCLKNDVEREAMKAIPYACAVGSLMYAQVCTRSNIAFAVGLLGGYLSNLSKDHC</sequence>
<dbReference type="Pfam" id="PF07727">
    <property type="entry name" value="RVT_2"/>
    <property type="match status" value="1"/>
</dbReference>
<dbReference type="HOGENOM" id="CLU_800256_0_0_1"/>
<keyword evidence="3" id="KW-1185">Reference proteome</keyword>
<dbReference type="EMBL" id="CM001885">
    <property type="protein sequence ID" value="EOY13661.1"/>
    <property type="molecule type" value="Genomic_DNA"/>
</dbReference>
<proteinExistence type="predicted"/>
<name>A0A061F9I9_THECC</name>
<evidence type="ECO:0000259" key="1">
    <source>
        <dbReference type="Pfam" id="PF07727"/>
    </source>
</evidence>
<protein>
    <submittedName>
        <fullName evidence="2">Gag-protease-integrase-RT-RNaseH polyprotein, putative</fullName>
    </submittedName>
</protein>
<dbReference type="Gramene" id="EOY13661">
    <property type="protein sequence ID" value="EOY13661"/>
    <property type="gene ID" value="TCM_032298"/>
</dbReference>
<evidence type="ECO:0000313" key="2">
    <source>
        <dbReference type="EMBL" id="EOY13661.1"/>
    </source>
</evidence>
<dbReference type="InParanoid" id="A0A061F9I9"/>
<dbReference type="STRING" id="3641.A0A061F9I9"/>
<feature type="domain" description="Reverse transcriptase Ty1/copia-type" evidence="1">
    <location>
        <begin position="138"/>
        <end position="233"/>
    </location>
</feature>
<dbReference type="Proteomes" id="UP000026915">
    <property type="component" value="Chromosome 7"/>
</dbReference>
<dbReference type="eggNOG" id="KOG0017">
    <property type="taxonomic scope" value="Eukaryota"/>
</dbReference>